<dbReference type="EMBL" id="FNVG01000020">
    <property type="protein sequence ID" value="SEG57120.1"/>
    <property type="molecule type" value="Genomic_DNA"/>
</dbReference>
<evidence type="ECO:0000313" key="2">
    <source>
        <dbReference type="EMBL" id="SEG57120.1"/>
    </source>
</evidence>
<dbReference type="InterPro" id="IPR049349">
    <property type="entry name" value="DUF2264_N"/>
</dbReference>
<keyword evidence="3" id="KW-1185">Reference proteome</keyword>
<protein>
    <recommendedName>
        <fullName evidence="1">DUF2264 domain-containing protein</fullName>
    </recommendedName>
</protein>
<feature type="domain" description="DUF2264" evidence="1">
    <location>
        <begin position="66"/>
        <end position="404"/>
    </location>
</feature>
<name>A0A1H6B916_9VIBR</name>
<proteinExistence type="predicted"/>
<reference evidence="3" key="1">
    <citation type="submission" date="2016-10" db="EMBL/GenBank/DDBJ databases">
        <authorList>
            <person name="Varghese N."/>
            <person name="Submissions S."/>
        </authorList>
    </citation>
    <scope>NUCLEOTIDE SEQUENCE [LARGE SCALE GENOMIC DNA]</scope>
    <source>
        <strain evidence="3">CGMCC 1.7062</strain>
    </source>
</reference>
<organism evidence="2 3">
    <name type="scientific">Vibrio hangzhouensis</name>
    <dbReference type="NCBI Taxonomy" id="462991"/>
    <lineage>
        <taxon>Bacteria</taxon>
        <taxon>Pseudomonadati</taxon>
        <taxon>Pseudomonadota</taxon>
        <taxon>Gammaproteobacteria</taxon>
        <taxon>Vibrionales</taxon>
        <taxon>Vibrionaceae</taxon>
        <taxon>Vibrio</taxon>
    </lineage>
</organism>
<dbReference type="PANTHER" id="PTHR35339:SF4">
    <property type="entry name" value="LINALOOL DEHYDRATASE_ISOMERASE DOMAIN-CONTAINING PROTEIN"/>
    <property type="match status" value="1"/>
</dbReference>
<dbReference type="PANTHER" id="PTHR35339">
    <property type="entry name" value="LINALOOL DEHYDRATASE_ISOMERASE DOMAIN-CONTAINING PROTEIN"/>
    <property type="match status" value="1"/>
</dbReference>
<evidence type="ECO:0000259" key="1">
    <source>
        <dbReference type="Pfam" id="PF10022"/>
    </source>
</evidence>
<sequence>MSKFITPTTRPIIAYEHPTFQMHAEIFREHLVRQIKKRPRLSQYDEFIKNVFSRNDQDLKEQCDILLRYFTEAFVHYSAWDYTHAYYPGRPSQQNARTDALEGCSRFLPLLASWLSQQGEPEPILYGLSGKSFDAVEIIKKALLSGTDRNHPGYWGTLGNYDQRVCESADLALTLWLSRNWVWNHFDSRQKKQVVDWFSQVNQCKTVDNNWHLFPLTVQIVLRNLTGDNHVQLDRYQRLKEFYVGNGWFRDGAKGNYDYYNAWGFHYSLFWIDQIDPDFDSCFIQQAVREFNENYRFFFSSHGVPFFGRSVCYRLAAPAPLLSALQYSESGVSVQQAKRIFSNCLKTFISNGALRYGLPTQGLYGADARLTDNYSGPASSLWSLRALIVAFYNGQQTGLWTTSEGKLEVECSDFSFHIESIDAKVQGCQRTQEVTVTFQYEYIDQQSPFSRTLKTQSWLDLAKERITGRANRPKNNLLRQGVTSYSSKMTGFF</sequence>
<evidence type="ECO:0000313" key="3">
    <source>
        <dbReference type="Proteomes" id="UP000236721"/>
    </source>
</evidence>
<dbReference type="InterPro" id="IPR016624">
    <property type="entry name" value="UCP014753"/>
</dbReference>
<dbReference type="AlphaFoldDB" id="A0A1H6B916"/>
<dbReference type="Pfam" id="PF10022">
    <property type="entry name" value="DUF2264"/>
    <property type="match status" value="1"/>
</dbReference>
<dbReference type="Proteomes" id="UP000236721">
    <property type="component" value="Unassembled WGS sequence"/>
</dbReference>
<dbReference type="OrthoDB" id="9813465at2"/>
<accession>A0A1H6B916</accession>
<gene>
    <name evidence="2" type="ORF">SAMN04488244_12044</name>
</gene>
<dbReference type="RefSeq" id="WP_103881646.1">
    <property type="nucleotide sequence ID" value="NZ_FNVG01000020.1"/>
</dbReference>